<evidence type="ECO:0000313" key="1">
    <source>
        <dbReference type="EMBL" id="AYO56328.1"/>
    </source>
</evidence>
<protein>
    <recommendedName>
        <fullName evidence="3">DUF4421 domain-containing protein</fullName>
    </recommendedName>
</protein>
<name>A0A3G2T7Q2_9GAMM</name>
<proteinExistence type="predicted"/>
<gene>
    <name evidence="1" type="ORF">CDG68_16355</name>
</gene>
<organism evidence="1 2">
    <name type="scientific">Acinetobacter wuhouensis</name>
    <dbReference type="NCBI Taxonomy" id="1879050"/>
    <lineage>
        <taxon>Bacteria</taxon>
        <taxon>Pseudomonadati</taxon>
        <taxon>Pseudomonadota</taxon>
        <taxon>Gammaproteobacteria</taxon>
        <taxon>Moraxellales</taxon>
        <taxon>Moraxellaceae</taxon>
        <taxon>Acinetobacter</taxon>
    </lineage>
</organism>
<dbReference type="AlphaFoldDB" id="A0A3G2T7Q2"/>
<dbReference type="Proteomes" id="UP000279962">
    <property type="component" value="Chromosome"/>
</dbReference>
<accession>A0A3G2T7Q2</accession>
<reference evidence="1 2" key="1">
    <citation type="submission" date="2018-10" db="EMBL/GenBank/DDBJ databases">
        <title>The complete genome of Acinetobacter wuhouensis strain WCHAW010062.</title>
        <authorList>
            <person name="Hu Y."/>
            <person name="Long H."/>
            <person name="Feng Y."/>
            <person name="Zong Z."/>
        </authorList>
    </citation>
    <scope>NUCLEOTIDE SEQUENCE [LARGE SCALE GENOMIC DNA]</scope>
    <source>
        <strain evidence="1 2">WCHAW010062</strain>
    </source>
</reference>
<evidence type="ECO:0008006" key="3">
    <source>
        <dbReference type="Google" id="ProtNLM"/>
    </source>
</evidence>
<dbReference type="EMBL" id="CP033133">
    <property type="protein sequence ID" value="AYO56328.1"/>
    <property type="molecule type" value="Genomic_DNA"/>
</dbReference>
<evidence type="ECO:0000313" key="2">
    <source>
        <dbReference type="Proteomes" id="UP000279962"/>
    </source>
</evidence>
<sequence length="103" mass="12314">MQKKIAVEHEQQATDYSILNNNFYQNDRFRIFNYTAYNVEQLKSSLVNPTVAGSGSNEFYISFGYGMEFKINDDNRIGYEYLSSFPYDRGQIIRFFWARRLKY</sequence>